<dbReference type="PROSITE" id="PS50222">
    <property type="entry name" value="EF_HAND_2"/>
    <property type="match status" value="2"/>
</dbReference>
<evidence type="ECO:0000256" key="2">
    <source>
        <dbReference type="ARBA" id="ARBA00022723"/>
    </source>
</evidence>
<dbReference type="Pfam" id="PF13202">
    <property type="entry name" value="EF-hand_5"/>
    <property type="match status" value="2"/>
</dbReference>
<evidence type="ECO:0000313" key="9">
    <source>
        <dbReference type="Proteomes" id="UP000601435"/>
    </source>
</evidence>
<dbReference type="Gene3D" id="1.10.238.10">
    <property type="entry name" value="EF-hand"/>
    <property type="match status" value="3"/>
</dbReference>
<dbReference type="Proteomes" id="UP000601435">
    <property type="component" value="Unassembled WGS sequence"/>
</dbReference>
<comment type="caution">
    <text evidence="8">The sequence shown here is derived from an EMBL/GenBank/DDBJ whole genome shotgun (WGS) entry which is preliminary data.</text>
</comment>
<proteinExistence type="predicted"/>
<evidence type="ECO:0000256" key="1">
    <source>
        <dbReference type="ARBA" id="ARBA00020786"/>
    </source>
</evidence>
<evidence type="ECO:0000256" key="5">
    <source>
        <dbReference type="ARBA" id="ARBA00022990"/>
    </source>
</evidence>
<dbReference type="SUPFAM" id="SSF47473">
    <property type="entry name" value="EF-hand"/>
    <property type="match status" value="2"/>
</dbReference>
<keyword evidence="4" id="KW-0106">Calcium</keyword>
<dbReference type="OrthoDB" id="6572480at2759"/>
<feature type="compositionally biased region" description="Basic residues" evidence="6">
    <location>
        <begin position="122"/>
        <end position="134"/>
    </location>
</feature>
<evidence type="ECO:0000256" key="6">
    <source>
        <dbReference type="SAM" id="MobiDB-lite"/>
    </source>
</evidence>
<feature type="compositionally biased region" description="Basic and acidic residues" evidence="6">
    <location>
        <begin position="219"/>
        <end position="232"/>
    </location>
</feature>
<feature type="domain" description="EF-hand" evidence="7">
    <location>
        <begin position="623"/>
        <end position="658"/>
    </location>
</feature>
<dbReference type="InterPro" id="IPR050230">
    <property type="entry name" value="CALM/Myosin/TropC-like"/>
</dbReference>
<keyword evidence="3" id="KW-0677">Repeat</keyword>
<dbReference type="PANTHER" id="PTHR23048:SF0">
    <property type="entry name" value="CALMODULIN LIKE 3"/>
    <property type="match status" value="1"/>
</dbReference>
<feature type="domain" description="EF-hand" evidence="7">
    <location>
        <begin position="701"/>
        <end position="736"/>
    </location>
</feature>
<evidence type="ECO:0000259" key="7">
    <source>
        <dbReference type="PROSITE" id="PS50222"/>
    </source>
</evidence>
<keyword evidence="2" id="KW-0479">Metal-binding</keyword>
<sequence>MDLSPKLPGSEIGKMWLAPTPRQAMVGATPRDGRKLSQSCAGGLRVTIVVSAAEGLPSGAQIEPPKFADLQSTVLDWPDGSAGLQQTPDALPKNELARSRKSNKGKSPAKKTAAPRYDARGHRLRPRRDAKQKRPVPQDGYNEAPAPEDAKQPGPEEATAQVDSDSRNGPRPPRVSAPRAPAAGKPASALLSMARSAKSFSPPKRAAKNMSSAKLEPLQTEKEMQQLEHPEVQQEPSFPKPMPRSGLGQHMDVRSRPPSHSSLGSGLARAASAVSVGPLRRDIPVPTALHPASFQRRARHMDAVLDLRDLQEKIRNPNFSEDKKFQVADLAMRDLRADLSTMLRRSAAKAHSLDQPLSAPRSVDDVFASQVAKFQEPLATKRAAQPVLREIDSRAASVQEDDAEASFGEEPPAMADAAAAGTMASMALGPASPAASELMSPLADKQKMKSALRRNSRGSARVSWEQFPSEDVSDAGLGSLPLGRLPLGAAASSSMGGGRDSLQKSIMSRQGSTISMAGEISLSGDMMHRVSSAMTQKGQTTGLKNIKQSFEPTLRKRLGEAFSRLSEANELHRDSMHKAVEFAGWTVTAEVKALINEAYDSLFKYNTLNQREFFHFFEKFRHLEKQRAFEAFNTFDADASGTIDFEELGALLESQGIFPLQHVIYELAMDACDGNLVDGLDFSEFQRVLEILREREGFTREEIERIEDAFDKCDADGSGSLDLLEISRVLAILGYSRDMKYQDLLAEVDAEKTNQLSKRDFTVFMRKIQERNTKLIKDYFRECDTDGEPGLDAREIALLLQSLGYLPDMACIVETMLQLGVDDPEEDLDFSQVWRFLEIYRRQHGLTLGTITEALDLFKRFTSDDTISVDCLLKMVRTMGFDLHYHEVRRLMYLVESSETSVMNEKEFVMVLGHLRDRELRQMWKVVSDQESASTSPAAAELKHRFKTEMLGIADDNEEPRRKKVTFMEFIPSATQRRNQQREEVCRNHGFGKEEVEALEGDFHSCGRDANGCVRTIDLRHLLRQKFPMLADKMTMKDNRAKLSEILAGKEPGSRVGMDEFLALCRVCIDIVELDKLKRERQAIEERDFTPAEVHEFRGLFMSQATSSGLPGSYRNRLSFEELGQLLARVVPLGYKNAQVLKREVRQVHKHGPGGDDSRHSSGPVDVTSKGRASKSAGVCAESHTVGETLGPLVRNLT</sequence>
<organism evidence="8 9">
    <name type="scientific">Symbiodinium necroappetens</name>
    <dbReference type="NCBI Taxonomy" id="1628268"/>
    <lineage>
        <taxon>Eukaryota</taxon>
        <taxon>Sar</taxon>
        <taxon>Alveolata</taxon>
        <taxon>Dinophyceae</taxon>
        <taxon>Suessiales</taxon>
        <taxon>Symbiodiniaceae</taxon>
        <taxon>Symbiodinium</taxon>
    </lineage>
</organism>
<keyword evidence="9" id="KW-1185">Reference proteome</keyword>
<feature type="region of interest" description="Disordered" evidence="6">
    <location>
        <begin position="1148"/>
        <end position="1182"/>
    </location>
</feature>
<evidence type="ECO:0000313" key="8">
    <source>
        <dbReference type="EMBL" id="CAE7879529.1"/>
    </source>
</evidence>
<name>A0A813AWA5_9DINO</name>
<dbReference type="SMART" id="SM00054">
    <property type="entry name" value="EFh"/>
    <property type="match status" value="4"/>
</dbReference>
<dbReference type="PANTHER" id="PTHR23048">
    <property type="entry name" value="MYOSIN LIGHT CHAIN 1, 3"/>
    <property type="match status" value="1"/>
</dbReference>
<keyword evidence="5" id="KW-0007">Acetylation</keyword>
<dbReference type="GO" id="GO:0016460">
    <property type="term" value="C:myosin II complex"/>
    <property type="evidence" value="ECO:0007669"/>
    <property type="project" value="TreeGrafter"/>
</dbReference>
<dbReference type="InterPro" id="IPR011992">
    <property type="entry name" value="EF-hand-dom_pair"/>
</dbReference>
<reference evidence="8" key="1">
    <citation type="submission" date="2021-02" db="EMBL/GenBank/DDBJ databases">
        <authorList>
            <person name="Dougan E. K."/>
            <person name="Rhodes N."/>
            <person name="Thang M."/>
            <person name="Chan C."/>
        </authorList>
    </citation>
    <scope>NUCLEOTIDE SEQUENCE</scope>
</reference>
<dbReference type="GO" id="GO:0005509">
    <property type="term" value="F:calcium ion binding"/>
    <property type="evidence" value="ECO:0007669"/>
    <property type="project" value="InterPro"/>
</dbReference>
<accession>A0A813AWA5</accession>
<gene>
    <name evidence="8" type="primary">CAM1</name>
    <name evidence="8" type="ORF">SNEC2469_LOCUS28815</name>
</gene>
<protein>
    <recommendedName>
        <fullName evidence="1">Calmodulin</fullName>
    </recommendedName>
</protein>
<evidence type="ECO:0000256" key="4">
    <source>
        <dbReference type="ARBA" id="ARBA00022837"/>
    </source>
</evidence>
<feature type="compositionally biased region" description="Basic residues" evidence="6">
    <location>
        <begin position="99"/>
        <end position="109"/>
    </location>
</feature>
<evidence type="ECO:0000256" key="3">
    <source>
        <dbReference type="ARBA" id="ARBA00022737"/>
    </source>
</evidence>
<dbReference type="InterPro" id="IPR002048">
    <property type="entry name" value="EF_hand_dom"/>
</dbReference>
<dbReference type="PROSITE" id="PS00018">
    <property type="entry name" value="EF_HAND_1"/>
    <property type="match status" value="2"/>
</dbReference>
<feature type="region of interest" description="Disordered" evidence="6">
    <location>
        <begin position="73"/>
        <end position="267"/>
    </location>
</feature>
<dbReference type="InterPro" id="IPR018247">
    <property type="entry name" value="EF_Hand_1_Ca_BS"/>
</dbReference>
<dbReference type="AlphaFoldDB" id="A0A813AWA5"/>
<dbReference type="EMBL" id="CAJNJA010063463">
    <property type="protein sequence ID" value="CAE7879529.1"/>
    <property type="molecule type" value="Genomic_DNA"/>
</dbReference>
<feature type="compositionally biased region" description="Basic and acidic residues" evidence="6">
    <location>
        <begin position="1148"/>
        <end position="1160"/>
    </location>
</feature>